<evidence type="ECO:0000313" key="1">
    <source>
        <dbReference type="EMBL" id="PIO23199.1"/>
    </source>
</evidence>
<accession>A0A2G9R5R1</accession>
<dbReference type="AlphaFoldDB" id="A0A2G9R5R1"/>
<dbReference type="OrthoDB" id="9908505at2759"/>
<reference evidence="2" key="1">
    <citation type="journal article" date="2017" name="Nat. Commun.">
        <title>The North American bullfrog draft genome provides insight into hormonal regulation of long noncoding RNA.</title>
        <authorList>
            <person name="Hammond S.A."/>
            <person name="Warren R.L."/>
            <person name="Vandervalk B.P."/>
            <person name="Kucuk E."/>
            <person name="Khan H."/>
            <person name="Gibb E.A."/>
            <person name="Pandoh P."/>
            <person name="Kirk H."/>
            <person name="Zhao Y."/>
            <person name="Jones M."/>
            <person name="Mungall A.J."/>
            <person name="Coope R."/>
            <person name="Pleasance S."/>
            <person name="Moore R.A."/>
            <person name="Holt R.A."/>
            <person name="Round J.M."/>
            <person name="Ohora S."/>
            <person name="Walle B.V."/>
            <person name="Veldhoen N."/>
            <person name="Helbing C.C."/>
            <person name="Birol I."/>
        </authorList>
    </citation>
    <scope>NUCLEOTIDE SEQUENCE [LARGE SCALE GENOMIC DNA]</scope>
</reference>
<keyword evidence="2" id="KW-1185">Reference proteome</keyword>
<proteinExistence type="predicted"/>
<evidence type="ECO:0000313" key="2">
    <source>
        <dbReference type="Proteomes" id="UP000228934"/>
    </source>
</evidence>
<protein>
    <submittedName>
        <fullName evidence="1">Uncharacterized protein</fullName>
    </submittedName>
</protein>
<organism evidence="1 2">
    <name type="scientific">Aquarana catesbeiana</name>
    <name type="common">American bullfrog</name>
    <name type="synonym">Rana catesbeiana</name>
    <dbReference type="NCBI Taxonomy" id="8400"/>
    <lineage>
        <taxon>Eukaryota</taxon>
        <taxon>Metazoa</taxon>
        <taxon>Chordata</taxon>
        <taxon>Craniata</taxon>
        <taxon>Vertebrata</taxon>
        <taxon>Euteleostomi</taxon>
        <taxon>Amphibia</taxon>
        <taxon>Batrachia</taxon>
        <taxon>Anura</taxon>
        <taxon>Neobatrachia</taxon>
        <taxon>Ranoidea</taxon>
        <taxon>Ranidae</taxon>
        <taxon>Aquarana</taxon>
    </lineage>
</organism>
<sequence length="168" mass="19417">MTPMVGIFSRAGDTEYAWLTGRLGEYYNVLPIYISNNNRRVLIQSLSQCQFAILYHSKNRGRINITDVTDSIYDYEISLLSDRLGPSKVLAVIDDLEDSSEETKNKILSSQPTLREKTGRNVFLFTKEEKRNKQRLREKVQPIIDLIQRGTFTAPKHIDEPEDRPKPK</sequence>
<feature type="non-terminal residue" evidence="1">
    <location>
        <position position="168"/>
    </location>
</feature>
<dbReference type="EMBL" id="KV966329">
    <property type="protein sequence ID" value="PIO23199.1"/>
    <property type="molecule type" value="Genomic_DNA"/>
</dbReference>
<gene>
    <name evidence="1" type="ORF">AB205_0103160</name>
</gene>
<name>A0A2G9R5R1_AQUCT</name>
<dbReference type="Proteomes" id="UP000228934">
    <property type="component" value="Unassembled WGS sequence"/>
</dbReference>